<sequence length="375" mass="43751">MFKGRSITLKHLLINGKRHIGLQYKSDKVIQALVDTLPQIVWNGEYSMYHIENSRANLGILFDTFRGEVWINGNYFFDSKDHLNTEVPKNVSWYRNRSLDKKHKRCPSSYLDKLELKKYAENTVKSYVHHFENFINHYSDIPVNGITENEIRQYLQKLLRDGRSHSYLNQSVNSIKFYYEVVMGMPNRFYAIERPRKQKQLPKVLSKKEILALIENTNNLKHRCIVALLYSAGLRRSELLNLKLEHIDSERMLICVKGAKGNKDRMTVLSPTLLRDLRNYYKEYRPNNFLFEGPKNKPYTASSVLKVIANTAKRADIHKKVTPHMLRHSFATHLLEDGTDIRHIQLLLGHSSTKTTEIYTHVAESSFTGIKDLLS</sequence>
<dbReference type="PANTHER" id="PTHR30349:SF64">
    <property type="entry name" value="PROPHAGE INTEGRASE INTD-RELATED"/>
    <property type="match status" value="1"/>
</dbReference>
<feature type="domain" description="Core-binding (CB)" evidence="7">
    <location>
        <begin position="101"/>
        <end position="183"/>
    </location>
</feature>
<name>A0A846R817_9FLAO</name>
<dbReference type="InterPro" id="IPR044068">
    <property type="entry name" value="CB"/>
</dbReference>
<dbReference type="AlphaFoldDB" id="A0A846R817"/>
<accession>A0A846R817</accession>
<dbReference type="Pfam" id="PF13495">
    <property type="entry name" value="Phage_int_SAM_4"/>
    <property type="match status" value="1"/>
</dbReference>
<dbReference type="EMBL" id="JAATJJ010000003">
    <property type="protein sequence ID" value="NJB72889.1"/>
    <property type="molecule type" value="Genomic_DNA"/>
</dbReference>
<dbReference type="RefSeq" id="WP_167966528.1">
    <property type="nucleotide sequence ID" value="NZ_JAATJJ010000003.1"/>
</dbReference>
<proteinExistence type="inferred from homology"/>
<dbReference type="InterPro" id="IPR004107">
    <property type="entry name" value="Integrase_SAM-like_N"/>
</dbReference>
<dbReference type="PANTHER" id="PTHR30349">
    <property type="entry name" value="PHAGE INTEGRASE-RELATED"/>
    <property type="match status" value="1"/>
</dbReference>
<keyword evidence="4" id="KW-0233">DNA recombination</keyword>
<dbReference type="Proteomes" id="UP000590442">
    <property type="component" value="Unassembled WGS sequence"/>
</dbReference>
<protein>
    <submittedName>
        <fullName evidence="8">Site-specific recombinase XerD</fullName>
    </submittedName>
</protein>
<evidence type="ECO:0000256" key="2">
    <source>
        <dbReference type="ARBA" id="ARBA00022908"/>
    </source>
</evidence>
<dbReference type="GO" id="GO:0006310">
    <property type="term" value="P:DNA recombination"/>
    <property type="evidence" value="ECO:0007669"/>
    <property type="project" value="UniProtKB-KW"/>
</dbReference>
<dbReference type="PROSITE" id="PS51900">
    <property type="entry name" value="CB"/>
    <property type="match status" value="1"/>
</dbReference>
<organism evidence="8 9">
    <name type="scientific">Saonia flava</name>
    <dbReference type="NCBI Taxonomy" id="523696"/>
    <lineage>
        <taxon>Bacteria</taxon>
        <taxon>Pseudomonadati</taxon>
        <taxon>Bacteroidota</taxon>
        <taxon>Flavobacteriia</taxon>
        <taxon>Flavobacteriales</taxon>
        <taxon>Flavobacteriaceae</taxon>
        <taxon>Saonia</taxon>
    </lineage>
</organism>
<keyword evidence="9" id="KW-1185">Reference proteome</keyword>
<evidence type="ECO:0000256" key="4">
    <source>
        <dbReference type="ARBA" id="ARBA00023172"/>
    </source>
</evidence>
<dbReference type="InterPro" id="IPR050090">
    <property type="entry name" value="Tyrosine_recombinase_XerCD"/>
</dbReference>
<keyword evidence="3 5" id="KW-0238">DNA-binding</keyword>
<dbReference type="Gene3D" id="1.10.150.130">
    <property type="match status" value="1"/>
</dbReference>
<evidence type="ECO:0000256" key="3">
    <source>
        <dbReference type="ARBA" id="ARBA00023125"/>
    </source>
</evidence>
<dbReference type="SUPFAM" id="SSF56349">
    <property type="entry name" value="DNA breaking-rejoining enzymes"/>
    <property type="match status" value="1"/>
</dbReference>
<dbReference type="InterPro" id="IPR002104">
    <property type="entry name" value="Integrase_catalytic"/>
</dbReference>
<dbReference type="GO" id="GO:0015074">
    <property type="term" value="P:DNA integration"/>
    <property type="evidence" value="ECO:0007669"/>
    <property type="project" value="UniProtKB-KW"/>
</dbReference>
<dbReference type="NCBIfam" id="NF040815">
    <property type="entry name" value="recomb_XerA_Arch"/>
    <property type="match status" value="1"/>
</dbReference>
<feature type="domain" description="Tyr recombinase" evidence="6">
    <location>
        <begin position="200"/>
        <end position="372"/>
    </location>
</feature>
<evidence type="ECO:0000256" key="5">
    <source>
        <dbReference type="PROSITE-ProRule" id="PRU01248"/>
    </source>
</evidence>
<reference evidence="8 9" key="1">
    <citation type="submission" date="2020-03" db="EMBL/GenBank/DDBJ databases">
        <title>Genomic Encyclopedia of Type Strains, Phase IV (KMG-IV): sequencing the most valuable type-strain genomes for metagenomic binning, comparative biology and taxonomic classification.</title>
        <authorList>
            <person name="Goeker M."/>
        </authorList>
    </citation>
    <scope>NUCLEOTIDE SEQUENCE [LARGE SCALE GENOMIC DNA]</scope>
    <source>
        <strain evidence="8 9">DSM 29762</strain>
    </source>
</reference>
<evidence type="ECO:0000313" key="8">
    <source>
        <dbReference type="EMBL" id="NJB72889.1"/>
    </source>
</evidence>
<comment type="similarity">
    <text evidence="1">Belongs to the 'phage' integrase family.</text>
</comment>
<dbReference type="Pfam" id="PF00589">
    <property type="entry name" value="Phage_integrase"/>
    <property type="match status" value="1"/>
</dbReference>
<dbReference type="InterPro" id="IPR010998">
    <property type="entry name" value="Integrase_recombinase_N"/>
</dbReference>
<dbReference type="GO" id="GO:0003677">
    <property type="term" value="F:DNA binding"/>
    <property type="evidence" value="ECO:0007669"/>
    <property type="project" value="UniProtKB-UniRule"/>
</dbReference>
<dbReference type="Gene3D" id="1.10.443.10">
    <property type="entry name" value="Intergrase catalytic core"/>
    <property type="match status" value="1"/>
</dbReference>
<evidence type="ECO:0000313" key="9">
    <source>
        <dbReference type="Proteomes" id="UP000590442"/>
    </source>
</evidence>
<dbReference type="PROSITE" id="PS51898">
    <property type="entry name" value="TYR_RECOMBINASE"/>
    <property type="match status" value="1"/>
</dbReference>
<evidence type="ECO:0000256" key="1">
    <source>
        <dbReference type="ARBA" id="ARBA00008857"/>
    </source>
</evidence>
<gene>
    <name evidence="8" type="ORF">GGR42_003387</name>
</gene>
<dbReference type="InterPro" id="IPR013762">
    <property type="entry name" value="Integrase-like_cat_sf"/>
</dbReference>
<evidence type="ECO:0000259" key="7">
    <source>
        <dbReference type="PROSITE" id="PS51900"/>
    </source>
</evidence>
<evidence type="ECO:0000259" key="6">
    <source>
        <dbReference type="PROSITE" id="PS51898"/>
    </source>
</evidence>
<comment type="caution">
    <text evidence="8">The sequence shown here is derived from an EMBL/GenBank/DDBJ whole genome shotgun (WGS) entry which is preliminary data.</text>
</comment>
<dbReference type="InterPro" id="IPR011010">
    <property type="entry name" value="DNA_brk_join_enz"/>
</dbReference>
<keyword evidence="2" id="KW-0229">DNA integration</keyword>